<dbReference type="EMBL" id="KN741200">
    <property type="protein sequence ID" value="KIH53441.1"/>
    <property type="molecule type" value="Genomic_DNA"/>
</dbReference>
<sequence length="84" mass="9243">MSECPKYSFDKKSEPPQWLHLECGQPPSAFAVVSLRCLRKTPMNEKNAGLDTVEGWEDSPDSGLGCSGPVHIEDWASLSILLPK</sequence>
<organism evidence="1 2">
    <name type="scientific">Ancylostoma duodenale</name>
    <dbReference type="NCBI Taxonomy" id="51022"/>
    <lineage>
        <taxon>Eukaryota</taxon>
        <taxon>Metazoa</taxon>
        <taxon>Ecdysozoa</taxon>
        <taxon>Nematoda</taxon>
        <taxon>Chromadorea</taxon>
        <taxon>Rhabditida</taxon>
        <taxon>Rhabditina</taxon>
        <taxon>Rhabditomorpha</taxon>
        <taxon>Strongyloidea</taxon>
        <taxon>Ancylostomatidae</taxon>
        <taxon>Ancylostomatinae</taxon>
        <taxon>Ancylostoma</taxon>
    </lineage>
</organism>
<name>A0A0C2G8X4_9BILA</name>
<protein>
    <submittedName>
        <fullName evidence="1">Uncharacterized protein</fullName>
    </submittedName>
</protein>
<evidence type="ECO:0000313" key="1">
    <source>
        <dbReference type="EMBL" id="KIH53441.1"/>
    </source>
</evidence>
<accession>A0A0C2G8X4</accession>
<dbReference type="AlphaFoldDB" id="A0A0C2G8X4"/>
<evidence type="ECO:0000313" key="2">
    <source>
        <dbReference type="Proteomes" id="UP000054047"/>
    </source>
</evidence>
<reference evidence="1 2" key="1">
    <citation type="submission" date="2013-12" db="EMBL/GenBank/DDBJ databases">
        <title>Draft genome of the parsitic nematode Ancylostoma duodenale.</title>
        <authorList>
            <person name="Mitreva M."/>
        </authorList>
    </citation>
    <scope>NUCLEOTIDE SEQUENCE [LARGE SCALE GENOMIC DNA]</scope>
    <source>
        <strain evidence="1 2">Zhejiang</strain>
    </source>
</reference>
<proteinExistence type="predicted"/>
<keyword evidence="2" id="KW-1185">Reference proteome</keyword>
<dbReference type="Proteomes" id="UP000054047">
    <property type="component" value="Unassembled WGS sequence"/>
</dbReference>
<gene>
    <name evidence="1" type="ORF">ANCDUO_16434</name>
</gene>
<dbReference type="OrthoDB" id="9884296at2759"/>